<evidence type="ECO:0000313" key="7">
    <source>
        <dbReference type="EMBL" id="HIQ91109.1"/>
    </source>
</evidence>
<reference evidence="7" key="2">
    <citation type="journal article" date="2021" name="PeerJ">
        <title>Extensive microbial diversity within the chicken gut microbiome revealed by metagenomics and culture.</title>
        <authorList>
            <person name="Gilroy R."/>
            <person name="Ravi A."/>
            <person name="Getino M."/>
            <person name="Pursley I."/>
            <person name="Horton D.L."/>
            <person name="Alikhan N.F."/>
            <person name="Baker D."/>
            <person name="Gharbi K."/>
            <person name="Hall N."/>
            <person name="Watson M."/>
            <person name="Adriaenssens E.M."/>
            <person name="Foster-Nyarko E."/>
            <person name="Jarju S."/>
            <person name="Secka A."/>
            <person name="Antonio M."/>
            <person name="Oren A."/>
            <person name="Chaudhuri R.R."/>
            <person name="La Ragione R."/>
            <person name="Hildebrand F."/>
            <person name="Pallen M.J."/>
        </authorList>
    </citation>
    <scope>NUCLEOTIDE SEQUENCE</scope>
    <source>
        <strain evidence="7">CHK147-3167</strain>
    </source>
</reference>
<evidence type="ECO:0000256" key="1">
    <source>
        <dbReference type="ARBA" id="ARBA00004141"/>
    </source>
</evidence>
<evidence type="ECO:0000256" key="5">
    <source>
        <dbReference type="ARBA" id="ARBA00023136"/>
    </source>
</evidence>
<reference evidence="7" key="1">
    <citation type="submission" date="2020-10" db="EMBL/GenBank/DDBJ databases">
        <authorList>
            <person name="Gilroy R."/>
        </authorList>
    </citation>
    <scope>NUCLEOTIDE SEQUENCE</scope>
    <source>
        <strain evidence="7">CHK147-3167</strain>
    </source>
</reference>
<feature type="non-terminal residue" evidence="7">
    <location>
        <position position="1"/>
    </location>
</feature>
<feature type="transmembrane region" description="Helical" evidence="6">
    <location>
        <begin position="40"/>
        <end position="73"/>
    </location>
</feature>
<organism evidence="7 8">
    <name type="scientific">Candidatus Coprosoma intestinipullorum</name>
    <dbReference type="NCBI Taxonomy" id="2840752"/>
    <lineage>
        <taxon>Bacteria</taxon>
        <taxon>Bacillati</taxon>
        <taxon>Bacillota</taxon>
        <taxon>Bacillota incertae sedis</taxon>
        <taxon>Candidatus Coprosoma</taxon>
    </lineage>
</organism>
<keyword evidence="4 6" id="KW-1133">Transmembrane helix</keyword>
<dbReference type="InterPro" id="IPR002549">
    <property type="entry name" value="AI-2E-like"/>
</dbReference>
<name>A0A9D0ZR47_9FIRM</name>
<comment type="caution">
    <text evidence="7">The sequence shown here is derived from an EMBL/GenBank/DDBJ whole genome shotgun (WGS) entry which is preliminary data.</text>
</comment>
<protein>
    <submittedName>
        <fullName evidence="7">AI-2E family transporter</fullName>
    </submittedName>
</protein>
<dbReference type="AlphaFoldDB" id="A0A9D0ZR47"/>
<proteinExistence type="inferred from homology"/>
<comment type="similarity">
    <text evidence="2">Belongs to the autoinducer-2 exporter (AI-2E) (TC 2.A.86) family.</text>
</comment>
<dbReference type="Pfam" id="PF01594">
    <property type="entry name" value="AI-2E_transport"/>
    <property type="match status" value="1"/>
</dbReference>
<comment type="subcellular location">
    <subcellularLocation>
        <location evidence="1">Membrane</location>
        <topology evidence="1">Multi-pass membrane protein</topology>
    </subcellularLocation>
</comment>
<evidence type="ECO:0000256" key="2">
    <source>
        <dbReference type="ARBA" id="ARBA00009773"/>
    </source>
</evidence>
<sequence>ILMVSPIKTIIFILFIIILQQIEGNLIYPKVVGKSVGLPGIWVLVAVTIGASIGGIFGMLISVPLCSVIYSLIKTSVKEKNKSKLNV</sequence>
<gene>
    <name evidence="7" type="ORF">IAB27_05760</name>
</gene>
<evidence type="ECO:0000313" key="8">
    <source>
        <dbReference type="Proteomes" id="UP000886786"/>
    </source>
</evidence>
<dbReference type="GO" id="GO:0016020">
    <property type="term" value="C:membrane"/>
    <property type="evidence" value="ECO:0007669"/>
    <property type="project" value="UniProtKB-SubCell"/>
</dbReference>
<evidence type="ECO:0000256" key="6">
    <source>
        <dbReference type="SAM" id="Phobius"/>
    </source>
</evidence>
<accession>A0A9D0ZR47</accession>
<keyword evidence="5 6" id="KW-0472">Membrane</keyword>
<dbReference type="EMBL" id="DVFV01000100">
    <property type="protein sequence ID" value="HIQ91109.1"/>
    <property type="molecule type" value="Genomic_DNA"/>
</dbReference>
<dbReference type="Proteomes" id="UP000886786">
    <property type="component" value="Unassembled WGS sequence"/>
</dbReference>
<evidence type="ECO:0000256" key="3">
    <source>
        <dbReference type="ARBA" id="ARBA00022692"/>
    </source>
</evidence>
<evidence type="ECO:0000256" key="4">
    <source>
        <dbReference type="ARBA" id="ARBA00022989"/>
    </source>
</evidence>
<keyword evidence="3 6" id="KW-0812">Transmembrane</keyword>